<dbReference type="Pfam" id="PF07714">
    <property type="entry name" value="PK_Tyr_Ser-Thr"/>
    <property type="match status" value="1"/>
</dbReference>
<accession>A0A804JYR7</accession>
<dbReference type="Proteomes" id="UP000012960">
    <property type="component" value="Unplaced"/>
</dbReference>
<dbReference type="GO" id="GO:0007166">
    <property type="term" value="P:cell surface receptor signaling pathway"/>
    <property type="evidence" value="ECO:0000318"/>
    <property type="project" value="GO_Central"/>
</dbReference>
<keyword evidence="11 16" id="KW-0472">Membrane</keyword>
<feature type="chain" id="PRO_5036220038" evidence="17">
    <location>
        <begin position="24"/>
        <end position="759"/>
    </location>
</feature>
<dbReference type="InterPro" id="IPR001245">
    <property type="entry name" value="Ser-Thr/Tyr_kinase_cat_dom"/>
</dbReference>
<keyword evidence="9 15" id="KW-0067">ATP-binding</keyword>
<dbReference type="InParanoid" id="A0A804JYR7"/>
<evidence type="ECO:0000256" key="5">
    <source>
        <dbReference type="ARBA" id="ARBA00022692"/>
    </source>
</evidence>
<dbReference type="EnsemblPlants" id="Ma07_t22950.1">
    <property type="protein sequence ID" value="Ma07_p22950.1"/>
    <property type="gene ID" value="Ma07_g22950"/>
</dbReference>
<evidence type="ECO:0000256" key="10">
    <source>
        <dbReference type="ARBA" id="ARBA00022989"/>
    </source>
</evidence>
<evidence type="ECO:0000256" key="15">
    <source>
        <dbReference type="PROSITE-ProRule" id="PRU10141"/>
    </source>
</evidence>
<dbReference type="AlphaFoldDB" id="A0A804JYR7"/>
<dbReference type="SMART" id="SM00179">
    <property type="entry name" value="EGF_CA"/>
    <property type="match status" value="2"/>
</dbReference>
<comment type="caution">
    <text evidence="14">Lacks conserved residue(s) required for the propagation of feature annotation.</text>
</comment>
<dbReference type="InterPro" id="IPR018097">
    <property type="entry name" value="EGF_Ca-bd_CS"/>
</dbReference>
<dbReference type="InterPro" id="IPR001881">
    <property type="entry name" value="EGF-like_Ca-bd_dom"/>
</dbReference>
<protein>
    <submittedName>
        <fullName evidence="20">(wild Malaysian banana) hypothetical protein</fullName>
    </submittedName>
</protein>
<dbReference type="PROSITE" id="PS00107">
    <property type="entry name" value="PROTEIN_KINASE_ATP"/>
    <property type="match status" value="1"/>
</dbReference>
<evidence type="ECO:0000256" key="11">
    <source>
        <dbReference type="ARBA" id="ARBA00023136"/>
    </source>
</evidence>
<dbReference type="FunFam" id="3.30.200.20:FF:000043">
    <property type="entry name" value="Wall-associated receptor kinase 2"/>
    <property type="match status" value="1"/>
</dbReference>
<evidence type="ECO:0000256" key="4">
    <source>
        <dbReference type="ARBA" id="ARBA00022679"/>
    </source>
</evidence>
<evidence type="ECO:0000256" key="9">
    <source>
        <dbReference type="ARBA" id="ARBA00022840"/>
    </source>
</evidence>
<evidence type="ECO:0000313" key="21">
    <source>
        <dbReference type="EnsemblPlants" id="Ma07_p22950.1"/>
    </source>
</evidence>
<organism evidence="21 22">
    <name type="scientific">Musa acuminata subsp. malaccensis</name>
    <name type="common">Wild banana</name>
    <name type="synonym">Musa malaccensis</name>
    <dbReference type="NCBI Taxonomy" id="214687"/>
    <lineage>
        <taxon>Eukaryota</taxon>
        <taxon>Viridiplantae</taxon>
        <taxon>Streptophyta</taxon>
        <taxon>Embryophyta</taxon>
        <taxon>Tracheophyta</taxon>
        <taxon>Spermatophyta</taxon>
        <taxon>Magnoliopsida</taxon>
        <taxon>Liliopsida</taxon>
        <taxon>Zingiberales</taxon>
        <taxon>Musaceae</taxon>
        <taxon>Musa</taxon>
    </lineage>
</organism>
<dbReference type="PANTHER" id="PTHR27005">
    <property type="entry name" value="WALL-ASSOCIATED RECEPTOR KINASE-LIKE 21"/>
    <property type="match status" value="1"/>
</dbReference>
<evidence type="ECO:0000256" key="8">
    <source>
        <dbReference type="ARBA" id="ARBA00022777"/>
    </source>
</evidence>
<keyword evidence="10 16" id="KW-1133">Transmembrane helix</keyword>
<dbReference type="InterPro" id="IPR025287">
    <property type="entry name" value="WAK_GUB"/>
</dbReference>
<reference evidence="20" key="1">
    <citation type="submission" date="2021-03" db="EMBL/GenBank/DDBJ databases">
        <authorList>
            <consortium name="Genoscope - CEA"/>
            <person name="William W."/>
        </authorList>
    </citation>
    <scope>NUCLEOTIDE SEQUENCE</scope>
    <source>
        <strain evidence="20">Doubled-haploid Pahang</strain>
    </source>
</reference>
<dbReference type="Pfam" id="PF07645">
    <property type="entry name" value="EGF_CA"/>
    <property type="match status" value="1"/>
</dbReference>
<dbReference type="PROSITE" id="PS00108">
    <property type="entry name" value="PROTEIN_KINASE_ST"/>
    <property type="match status" value="1"/>
</dbReference>
<keyword evidence="7 15" id="KW-0547">Nucleotide-binding</keyword>
<dbReference type="Gene3D" id="3.30.200.20">
    <property type="entry name" value="Phosphorylase Kinase, domain 1"/>
    <property type="match status" value="1"/>
</dbReference>
<sequence length="759" mass="83573">MVAKRVPLFQIAATLLLASAVAAAALNGTATMSKPGCPDKCGDVDVPYPFGIGTNCSMQGYDITCGGTADHPRAFISTGNIEIVRISLVDHELTVRIYMAKWCYDRAFHANTSVDLPYLFSATRNKFTVVGCATLAYIGGQNDDTHSYASGCISICHEESSVSEGPNCDGLGCCQTSIPTEFNVFNTYFDFNFDKTNVRSFSPCSYAFLADQDWFQFDKSKLSEDFGKNNNDQSPAVMDWAIRSPSSCPDAQAQPETYACRGGNTTCLNSTNGDGYRCMCSDGFTGNPYLVDGCQDIDECQLPQLYPCYGVCTNTPGGYNCTCPPGTLGNASEYNCTEIPSKFPAPARLVVGFSALFVAVALMLILATHMTVRAGCSAIIVALGALISCVTIAIQKSKHKREREMFFRKNGGFKLYEEILSKRVDTIQVFTEEELQRATDNFDDKRIIGCGGYGLVYRGILDDHRIVAIKKSKKVDERQKDEFINEIIVLSQVNHRHIVRLLGCCLELDVPMLVYEYISNGSLFDVLHHDRSASRLSLQARLTIAEQTAEALAYLHSGTSRSITHGDVKSHNILLGTDLSAKVSDFGASHLVPVDEDEFIMFVQGTLGYLDPECMQTHRLTDRSDVYSFGVVLLELITGKKAIYTDAAGEKRSLATSFLAKVKEQRLKDILDDKMVEEGGEQLLGEVAAIAKECLSVKGEERPSMKEVVEGLHSLRRLRLLPREEYDRGEIEMVQVEETTRETETGSSAYHALHMNTGR</sequence>
<dbReference type="Gene3D" id="1.10.510.10">
    <property type="entry name" value="Transferase(Phosphotransferase) domain 1"/>
    <property type="match status" value="1"/>
</dbReference>
<keyword evidence="4" id="KW-0808">Transferase</keyword>
<evidence type="ECO:0000256" key="7">
    <source>
        <dbReference type="ARBA" id="ARBA00022741"/>
    </source>
</evidence>
<dbReference type="SUPFAM" id="SSF57196">
    <property type="entry name" value="EGF/Laminin"/>
    <property type="match status" value="1"/>
</dbReference>
<dbReference type="EMBL" id="HG996473">
    <property type="protein sequence ID" value="CAG1857486.1"/>
    <property type="molecule type" value="Genomic_DNA"/>
</dbReference>
<dbReference type="Gramene" id="Ma07_t22950.1">
    <property type="protein sequence ID" value="Ma07_p22950.1"/>
    <property type="gene ID" value="Ma07_g22950"/>
</dbReference>
<keyword evidence="13" id="KW-0325">Glycoprotein</keyword>
<dbReference type="PROSITE" id="PS00010">
    <property type="entry name" value="ASX_HYDROXYL"/>
    <property type="match status" value="1"/>
</dbReference>
<dbReference type="PROSITE" id="PS50026">
    <property type="entry name" value="EGF_3"/>
    <property type="match status" value="1"/>
</dbReference>
<dbReference type="PROSITE" id="PS50011">
    <property type="entry name" value="PROTEIN_KINASE_DOM"/>
    <property type="match status" value="1"/>
</dbReference>
<dbReference type="InterPro" id="IPR000152">
    <property type="entry name" value="EGF-type_Asp/Asn_hydroxyl_site"/>
</dbReference>
<proteinExistence type="predicted"/>
<dbReference type="GO" id="GO:0005886">
    <property type="term" value="C:plasma membrane"/>
    <property type="evidence" value="ECO:0000318"/>
    <property type="project" value="GO_Central"/>
</dbReference>
<gene>
    <name evidence="20" type="ORF">GSMUA_31520.1</name>
</gene>
<keyword evidence="5 16" id="KW-0812">Transmembrane</keyword>
<reference evidence="21" key="2">
    <citation type="submission" date="2021-05" db="UniProtKB">
        <authorList>
            <consortium name="EnsemblPlants"/>
        </authorList>
    </citation>
    <scope>IDENTIFICATION</scope>
    <source>
        <strain evidence="21">subsp. malaccensis</strain>
    </source>
</reference>
<evidence type="ECO:0000259" key="18">
    <source>
        <dbReference type="PROSITE" id="PS50011"/>
    </source>
</evidence>
<dbReference type="InterPro" id="IPR000742">
    <property type="entry name" value="EGF"/>
</dbReference>
<dbReference type="GO" id="GO:0004674">
    <property type="term" value="F:protein serine/threonine kinase activity"/>
    <property type="evidence" value="ECO:0007669"/>
    <property type="project" value="UniProtKB-KW"/>
</dbReference>
<dbReference type="InterPro" id="IPR045274">
    <property type="entry name" value="WAK-like"/>
</dbReference>
<keyword evidence="6 17" id="KW-0732">Signal</keyword>
<evidence type="ECO:0000256" key="6">
    <source>
        <dbReference type="ARBA" id="ARBA00022729"/>
    </source>
</evidence>
<feature type="domain" description="Protein kinase" evidence="18">
    <location>
        <begin position="442"/>
        <end position="716"/>
    </location>
</feature>
<evidence type="ECO:0000256" key="3">
    <source>
        <dbReference type="ARBA" id="ARBA00022536"/>
    </source>
</evidence>
<dbReference type="CDD" id="cd00054">
    <property type="entry name" value="EGF_CA"/>
    <property type="match status" value="1"/>
</dbReference>
<dbReference type="FunFam" id="1.10.510.10:FF:000084">
    <property type="entry name" value="Wall-associated receptor kinase 2"/>
    <property type="match status" value="1"/>
</dbReference>
<dbReference type="OMA" id="MFDQNMH"/>
<dbReference type="GO" id="GO:0030247">
    <property type="term" value="F:polysaccharide binding"/>
    <property type="evidence" value="ECO:0007669"/>
    <property type="project" value="InterPro"/>
</dbReference>
<dbReference type="FunFam" id="2.10.25.10:FF:000355">
    <property type="entry name" value="Wall-associated receptor kinase 3"/>
    <property type="match status" value="1"/>
</dbReference>
<dbReference type="SMART" id="SM00181">
    <property type="entry name" value="EGF"/>
    <property type="match status" value="2"/>
</dbReference>
<dbReference type="SUPFAM" id="SSF56112">
    <property type="entry name" value="Protein kinase-like (PK-like)"/>
    <property type="match status" value="1"/>
</dbReference>
<dbReference type="CDD" id="cd14066">
    <property type="entry name" value="STKc_IRAK"/>
    <property type="match status" value="1"/>
</dbReference>
<feature type="transmembrane region" description="Helical" evidence="16">
    <location>
        <begin position="374"/>
        <end position="394"/>
    </location>
</feature>
<dbReference type="InterPro" id="IPR008271">
    <property type="entry name" value="Ser/Thr_kinase_AS"/>
</dbReference>
<feature type="binding site" evidence="15">
    <location>
        <position position="471"/>
    </location>
    <ligand>
        <name>ATP</name>
        <dbReference type="ChEBI" id="CHEBI:30616"/>
    </ligand>
</feature>
<evidence type="ECO:0000256" key="14">
    <source>
        <dbReference type="PROSITE-ProRule" id="PRU00076"/>
    </source>
</evidence>
<keyword evidence="8" id="KW-0418">Kinase</keyword>
<evidence type="ECO:0000256" key="1">
    <source>
        <dbReference type="ARBA" id="ARBA00004479"/>
    </source>
</evidence>
<feature type="transmembrane region" description="Helical" evidence="16">
    <location>
        <begin position="349"/>
        <end position="367"/>
    </location>
</feature>
<evidence type="ECO:0000256" key="12">
    <source>
        <dbReference type="ARBA" id="ARBA00023157"/>
    </source>
</evidence>
<dbReference type="PANTHER" id="PTHR27005:SF59">
    <property type="entry name" value="OS12G0615300 PROTEIN"/>
    <property type="match status" value="1"/>
</dbReference>
<evidence type="ECO:0000256" key="17">
    <source>
        <dbReference type="SAM" id="SignalP"/>
    </source>
</evidence>
<keyword evidence="3 14" id="KW-0245">EGF-like domain</keyword>
<dbReference type="InterPro" id="IPR017441">
    <property type="entry name" value="Protein_kinase_ATP_BS"/>
</dbReference>
<dbReference type="InterPro" id="IPR000719">
    <property type="entry name" value="Prot_kinase_dom"/>
</dbReference>
<keyword evidence="2" id="KW-0723">Serine/threonine-protein kinase</keyword>
<evidence type="ECO:0000256" key="13">
    <source>
        <dbReference type="ARBA" id="ARBA00023180"/>
    </source>
</evidence>
<dbReference type="InterPro" id="IPR011009">
    <property type="entry name" value="Kinase-like_dom_sf"/>
</dbReference>
<keyword evidence="22" id="KW-1185">Reference proteome</keyword>
<evidence type="ECO:0000313" key="22">
    <source>
        <dbReference type="Proteomes" id="UP000012960"/>
    </source>
</evidence>
<comment type="subcellular location">
    <subcellularLocation>
        <location evidence="1">Membrane</location>
        <topology evidence="1">Single-pass type I membrane protein</topology>
    </subcellularLocation>
</comment>
<dbReference type="GO" id="GO:0005509">
    <property type="term" value="F:calcium ion binding"/>
    <property type="evidence" value="ECO:0007669"/>
    <property type="project" value="InterPro"/>
</dbReference>
<keyword evidence="12" id="KW-1015">Disulfide bond</keyword>
<dbReference type="InterPro" id="IPR049883">
    <property type="entry name" value="NOTCH1_EGF-like"/>
</dbReference>
<evidence type="ECO:0000259" key="19">
    <source>
        <dbReference type="PROSITE" id="PS50026"/>
    </source>
</evidence>
<dbReference type="GO" id="GO:0005524">
    <property type="term" value="F:ATP binding"/>
    <property type="evidence" value="ECO:0007669"/>
    <property type="project" value="UniProtKB-UniRule"/>
</dbReference>
<evidence type="ECO:0000256" key="16">
    <source>
        <dbReference type="SAM" id="Phobius"/>
    </source>
</evidence>
<dbReference type="Gene3D" id="2.10.25.10">
    <property type="entry name" value="Laminin"/>
    <property type="match status" value="2"/>
</dbReference>
<dbReference type="Pfam" id="PF13947">
    <property type="entry name" value="GUB_WAK_bind"/>
    <property type="match status" value="1"/>
</dbReference>
<feature type="signal peptide" evidence="17">
    <location>
        <begin position="1"/>
        <end position="23"/>
    </location>
</feature>
<dbReference type="SMART" id="SM00220">
    <property type="entry name" value="S_TKc"/>
    <property type="match status" value="1"/>
</dbReference>
<feature type="domain" description="EGF-like" evidence="19">
    <location>
        <begin position="296"/>
        <end position="333"/>
    </location>
</feature>
<evidence type="ECO:0000313" key="20">
    <source>
        <dbReference type="EMBL" id="CAG1857486.1"/>
    </source>
</evidence>
<evidence type="ECO:0000256" key="2">
    <source>
        <dbReference type="ARBA" id="ARBA00022527"/>
    </source>
</evidence>
<dbReference type="PROSITE" id="PS01187">
    <property type="entry name" value="EGF_CA"/>
    <property type="match status" value="1"/>
</dbReference>
<name>A0A804JYR7_MUSAM</name>